<reference evidence="3" key="1">
    <citation type="submission" date="2021-01" db="EMBL/GenBank/DDBJ databases">
        <authorList>
            <person name="Li R."/>
            <person name="Bekaert M."/>
        </authorList>
    </citation>
    <scope>NUCLEOTIDE SEQUENCE</scope>
    <source>
        <strain evidence="3">Farmed</strain>
    </source>
</reference>
<protein>
    <recommendedName>
        <fullName evidence="2">PIH1D1/2/3 CS-like domain-containing protein</fullName>
    </recommendedName>
</protein>
<dbReference type="GO" id="GO:0000492">
    <property type="term" value="P:box C/D snoRNP assembly"/>
    <property type="evidence" value="ECO:0007669"/>
    <property type="project" value="TreeGrafter"/>
</dbReference>
<dbReference type="GO" id="GO:0006364">
    <property type="term" value="P:rRNA processing"/>
    <property type="evidence" value="ECO:0007669"/>
    <property type="project" value="TreeGrafter"/>
</dbReference>
<evidence type="ECO:0000259" key="2">
    <source>
        <dbReference type="Pfam" id="PF18201"/>
    </source>
</evidence>
<dbReference type="Proteomes" id="UP000597762">
    <property type="component" value="Unassembled WGS sequence"/>
</dbReference>
<proteinExistence type="inferred from homology"/>
<dbReference type="AlphaFoldDB" id="A0A812B6X2"/>
<dbReference type="GO" id="GO:0097255">
    <property type="term" value="C:R2TP complex"/>
    <property type="evidence" value="ECO:0007669"/>
    <property type="project" value="TreeGrafter"/>
</dbReference>
<gene>
    <name evidence="3" type="ORF">SPHA_10300</name>
</gene>
<dbReference type="PANTHER" id="PTHR22997">
    <property type="entry name" value="PIH1 DOMAIN-CONTAINING PROTEIN 1"/>
    <property type="match status" value="1"/>
</dbReference>
<dbReference type="PANTHER" id="PTHR22997:SF6">
    <property type="entry name" value="PIH1 DOMAIN-CONTAINING PROTEIN 2"/>
    <property type="match status" value="1"/>
</dbReference>
<organism evidence="3 4">
    <name type="scientific">Acanthosepion pharaonis</name>
    <name type="common">Pharaoh cuttlefish</name>
    <name type="synonym">Sepia pharaonis</name>
    <dbReference type="NCBI Taxonomy" id="158019"/>
    <lineage>
        <taxon>Eukaryota</taxon>
        <taxon>Metazoa</taxon>
        <taxon>Spiralia</taxon>
        <taxon>Lophotrochozoa</taxon>
        <taxon>Mollusca</taxon>
        <taxon>Cephalopoda</taxon>
        <taxon>Coleoidea</taxon>
        <taxon>Decapodiformes</taxon>
        <taxon>Sepiida</taxon>
        <taxon>Sepiina</taxon>
        <taxon>Sepiidae</taxon>
        <taxon>Acanthosepion</taxon>
    </lineage>
</organism>
<dbReference type="EMBL" id="CAHIKZ030000333">
    <property type="protein sequence ID" value="CAE1168914.1"/>
    <property type="molecule type" value="Genomic_DNA"/>
</dbReference>
<evidence type="ECO:0000313" key="3">
    <source>
        <dbReference type="EMBL" id="CAE1168914.1"/>
    </source>
</evidence>
<comment type="similarity">
    <text evidence="1">Belongs to the PIH1 family.</text>
</comment>
<sequence>MRTVFLLENQTQQLPAHITEVEYQTNLKGDKRSARLMLVINPEVVQEFYPANGQPSSDQHYCMQNILEMVKKQTSLSLKTDSFEFLDKTTCRGDPVKLRHKIFNLSKQKSSPSAKKQESVLEHLSNIKLSEKSDDDDDENKKFVKPLLKLEDKNAGLFMTPERTQSKKPALIHEVSDTNNYPVEPSYEINTSEENCIIVYVQLPGVKSGAECEVDLIEDVLTIEVDNRYSLLLPLDAKIDEAKTSAEFSARSALLTVKIPLLTQH</sequence>
<dbReference type="CDD" id="cd00298">
    <property type="entry name" value="ACD_sHsps_p23-like"/>
    <property type="match status" value="1"/>
</dbReference>
<dbReference type="GO" id="GO:1990904">
    <property type="term" value="C:ribonucleoprotein complex"/>
    <property type="evidence" value="ECO:0007669"/>
    <property type="project" value="TreeGrafter"/>
</dbReference>
<dbReference type="InterPro" id="IPR041442">
    <property type="entry name" value="PIH1D1/2/3_CS-like"/>
</dbReference>
<dbReference type="Pfam" id="PF18201">
    <property type="entry name" value="PIH1_CS"/>
    <property type="match status" value="1"/>
</dbReference>
<dbReference type="OrthoDB" id="545063at2759"/>
<dbReference type="GO" id="GO:0005737">
    <property type="term" value="C:cytoplasm"/>
    <property type="evidence" value="ECO:0007669"/>
    <property type="project" value="TreeGrafter"/>
</dbReference>
<name>A0A812B6X2_ACAPH</name>
<accession>A0A812B6X2</accession>
<dbReference type="InterPro" id="IPR050734">
    <property type="entry name" value="PIH1/Kintoun_subfamily"/>
</dbReference>
<evidence type="ECO:0000256" key="1">
    <source>
        <dbReference type="ARBA" id="ARBA00008511"/>
    </source>
</evidence>
<evidence type="ECO:0000313" key="4">
    <source>
        <dbReference type="Proteomes" id="UP000597762"/>
    </source>
</evidence>
<keyword evidence="4" id="KW-1185">Reference proteome</keyword>
<comment type="caution">
    <text evidence="3">The sequence shown here is derived from an EMBL/GenBank/DDBJ whole genome shotgun (WGS) entry which is preliminary data.</text>
</comment>
<feature type="domain" description="PIH1D1/2/3 CS-like" evidence="2">
    <location>
        <begin position="197"/>
        <end position="261"/>
    </location>
</feature>